<organism evidence="1 2">
    <name type="scientific">Pistacia integerrima</name>
    <dbReference type="NCBI Taxonomy" id="434235"/>
    <lineage>
        <taxon>Eukaryota</taxon>
        <taxon>Viridiplantae</taxon>
        <taxon>Streptophyta</taxon>
        <taxon>Embryophyta</taxon>
        <taxon>Tracheophyta</taxon>
        <taxon>Spermatophyta</taxon>
        <taxon>Magnoliopsida</taxon>
        <taxon>eudicotyledons</taxon>
        <taxon>Gunneridae</taxon>
        <taxon>Pentapetalae</taxon>
        <taxon>rosids</taxon>
        <taxon>malvids</taxon>
        <taxon>Sapindales</taxon>
        <taxon>Anacardiaceae</taxon>
        <taxon>Pistacia</taxon>
    </lineage>
</organism>
<evidence type="ECO:0000313" key="1">
    <source>
        <dbReference type="EMBL" id="KAJ0035831.1"/>
    </source>
</evidence>
<keyword evidence="2" id="KW-1185">Reference proteome</keyword>
<proteinExistence type="predicted"/>
<sequence>MATPLHKMILPYNRYRQEAFPFKYPTRTPIRAIKLSFPWLKRREDRELTCIKGRVSSKNDSYMVSELEREKEKEDNEEIITGKEGRSKLADTWLEIHGTDNWEGMLDPLDPLLRSELIRYGEMAQACYDGFDSETFSKYCGSCKFTPAKFFECLGLMQHGYEVTSYLYASGNINLPDLFQRSVCPEAWSQTANWIGYVAVSNDKMSAHLGRRDITIAWRGTMTRLEWIEDFMYFLRPISLKKIPCPDPRVRVESGFLDLYTNKNKSCRFCKNSAREQILAEVKRLIQQYKDENLSITITGHSLGSALAILSAYDIAETGIDVMDSGKIVPTCVFSFSGPRVGNIRFKERLEELGVKILRVVNIHDKVPHAPGIFLNEHIPPALRKLGEMSLWLYSHVGVEVALDHKDSPFLKETSDLGCFHNLEALLHLLDRYHGKGQRFAPTSRRDIALVNKETDFLKNHFLIPPIWRQSENKGLVRNQEGHWVQPERPNPRDDL</sequence>
<reference evidence="2" key="1">
    <citation type="journal article" date="2023" name="G3 (Bethesda)">
        <title>Genome assembly and association tests identify interacting loci associated with vigor, precocity, and sex in interspecific pistachio rootstocks.</title>
        <authorList>
            <person name="Palmer W."/>
            <person name="Jacygrad E."/>
            <person name="Sagayaradj S."/>
            <person name="Cavanaugh K."/>
            <person name="Han R."/>
            <person name="Bertier L."/>
            <person name="Beede B."/>
            <person name="Kafkas S."/>
            <person name="Golino D."/>
            <person name="Preece J."/>
            <person name="Michelmore R."/>
        </authorList>
    </citation>
    <scope>NUCLEOTIDE SEQUENCE [LARGE SCALE GENOMIC DNA]</scope>
</reference>
<comment type="caution">
    <text evidence="1">The sequence shown here is derived from an EMBL/GenBank/DDBJ whole genome shotgun (WGS) entry which is preliminary data.</text>
</comment>
<name>A0ACC0YHY8_9ROSI</name>
<protein>
    <submittedName>
        <fullName evidence="1">Uncharacterized protein</fullName>
    </submittedName>
</protein>
<dbReference type="EMBL" id="CM047742">
    <property type="protein sequence ID" value="KAJ0035831.1"/>
    <property type="molecule type" value="Genomic_DNA"/>
</dbReference>
<gene>
    <name evidence="1" type="ORF">Pint_24687</name>
</gene>
<evidence type="ECO:0000313" key="2">
    <source>
        <dbReference type="Proteomes" id="UP001163603"/>
    </source>
</evidence>
<dbReference type="Proteomes" id="UP001163603">
    <property type="component" value="Chromosome 7"/>
</dbReference>
<accession>A0ACC0YHY8</accession>